<keyword evidence="9" id="KW-0732">Signal</keyword>
<dbReference type="AlphaFoldDB" id="A0A9N9WYK0"/>
<feature type="chain" id="PRO_5040335006" description="Ionotropic receptor" evidence="9">
    <location>
        <begin position="22"/>
        <end position="655"/>
    </location>
</feature>
<keyword evidence="2" id="KW-1003">Cell membrane</keyword>
<reference evidence="10" key="2">
    <citation type="submission" date="2022-10" db="EMBL/GenBank/DDBJ databases">
        <authorList>
            <consortium name="ENA_rothamsted_submissions"/>
            <consortium name="culmorum"/>
            <person name="King R."/>
        </authorList>
    </citation>
    <scope>NUCLEOTIDE SEQUENCE</scope>
</reference>
<name>A0A9N9WYK0_9DIPT</name>
<dbReference type="Proteomes" id="UP001153620">
    <property type="component" value="Chromosome 4"/>
</dbReference>
<keyword evidence="7" id="KW-0325">Glycoprotein</keyword>
<evidence type="ECO:0000256" key="6">
    <source>
        <dbReference type="ARBA" id="ARBA00023170"/>
    </source>
</evidence>
<evidence type="ECO:0000256" key="9">
    <source>
        <dbReference type="SAM" id="SignalP"/>
    </source>
</evidence>
<reference evidence="10" key="1">
    <citation type="submission" date="2022-01" db="EMBL/GenBank/DDBJ databases">
        <authorList>
            <person name="King R."/>
        </authorList>
    </citation>
    <scope>NUCLEOTIDE SEQUENCE</scope>
</reference>
<keyword evidence="3 8" id="KW-0812">Transmembrane</keyword>
<evidence type="ECO:0000256" key="7">
    <source>
        <dbReference type="ARBA" id="ARBA00023180"/>
    </source>
</evidence>
<evidence type="ECO:0000256" key="5">
    <source>
        <dbReference type="ARBA" id="ARBA00023136"/>
    </source>
</evidence>
<evidence type="ECO:0000256" key="1">
    <source>
        <dbReference type="ARBA" id="ARBA00004651"/>
    </source>
</evidence>
<dbReference type="PANTHER" id="PTHR42643:SF30">
    <property type="entry name" value="IONOTROPIC RECEPTOR 40A-RELATED"/>
    <property type="match status" value="1"/>
</dbReference>
<evidence type="ECO:0000256" key="4">
    <source>
        <dbReference type="ARBA" id="ARBA00022989"/>
    </source>
</evidence>
<keyword evidence="5 8" id="KW-0472">Membrane</keyword>
<dbReference type="EMBL" id="OU895880">
    <property type="protein sequence ID" value="CAG9811086.1"/>
    <property type="molecule type" value="Genomic_DNA"/>
</dbReference>
<dbReference type="InterPro" id="IPR052192">
    <property type="entry name" value="Insect_Ionotropic_Sensory_Rcpt"/>
</dbReference>
<keyword evidence="4 8" id="KW-1133">Transmembrane helix</keyword>
<feature type="transmembrane region" description="Helical" evidence="8">
    <location>
        <begin position="315"/>
        <end position="334"/>
    </location>
</feature>
<evidence type="ECO:0000256" key="3">
    <source>
        <dbReference type="ARBA" id="ARBA00022692"/>
    </source>
</evidence>
<organism evidence="10 11">
    <name type="scientific">Chironomus riparius</name>
    <dbReference type="NCBI Taxonomy" id="315576"/>
    <lineage>
        <taxon>Eukaryota</taxon>
        <taxon>Metazoa</taxon>
        <taxon>Ecdysozoa</taxon>
        <taxon>Arthropoda</taxon>
        <taxon>Hexapoda</taxon>
        <taxon>Insecta</taxon>
        <taxon>Pterygota</taxon>
        <taxon>Neoptera</taxon>
        <taxon>Endopterygota</taxon>
        <taxon>Diptera</taxon>
        <taxon>Nematocera</taxon>
        <taxon>Chironomoidea</taxon>
        <taxon>Chironomidae</taxon>
        <taxon>Chironominae</taxon>
        <taxon>Chironomus</taxon>
    </lineage>
</organism>
<evidence type="ECO:0000313" key="10">
    <source>
        <dbReference type="EMBL" id="CAG9811086.1"/>
    </source>
</evidence>
<keyword evidence="11" id="KW-1185">Reference proteome</keyword>
<dbReference type="PANTHER" id="PTHR42643">
    <property type="entry name" value="IONOTROPIC RECEPTOR 20A-RELATED"/>
    <property type="match status" value="1"/>
</dbReference>
<evidence type="ECO:0008006" key="12">
    <source>
        <dbReference type="Google" id="ProtNLM"/>
    </source>
</evidence>
<feature type="transmembrane region" description="Helical" evidence="8">
    <location>
        <begin position="558"/>
        <end position="582"/>
    </location>
</feature>
<accession>A0A9N9WYK0</accession>
<protein>
    <recommendedName>
        <fullName evidence="12">Ionotropic receptor</fullName>
    </recommendedName>
</protein>
<keyword evidence="6" id="KW-0675">Receptor</keyword>
<dbReference type="OrthoDB" id="6353409at2759"/>
<feature type="transmembrane region" description="Helical" evidence="8">
    <location>
        <begin position="368"/>
        <end position="388"/>
    </location>
</feature>
<sequence length="655" mass="76160">MKISKVLSSFLALLILNSTFSTNFILKTSQNEKKLSNYVCKVIKEITKAKNDTQDVLIGNLSGKLWSSTVNDIAGCVGQEAAVVLSDFKMLLKEKTLRKAAVIIIALSSADHKIVNFLVNVHKFSKVSHHMAKFIIIVPKDTKFDQRFKLINSFIAFGFQNVVCVHETANHDIQWETYFSLDNKKSVELNDVGTELIFPDKLRNMFGYPYKVYVYSQIPKLIISHGRPLTPLAHFMSAVQKIQNATVLYKVLKHETLLKNVWMDRLMDLTLNTGYKFYTSEPKLMTYEDSGYCALIPLPSETSYSQLIFIKPFDGLTWLFLALTMACSVTVWWMFQGRGAVDSPRLLVYGMFVMFIGQGVDFSRKNRLVLIILLQLIIVMIWILCNAYEGVITSFMIQPIQEERMLTFDDLVASDYEIITDEVFTRAIRDTGIYKSLMMRLNSSGNQLRDELKTEIPRQHYVFIMNCDIAEIMIDIPTVTGKIVSNFYYLLPEKMFSYLEELEASFFNPYVERLQYFMDLSFQAGLMHIWKVMSPENRFFERFRQSSSEQTYLELKDFVVVFCILMAGCALSLGLFIIEIFFHDIIQKLELANLARNLKNQVHQMAYKKRKQPKHPKYQRGALYYIIHRHKRVKRLKARKLKVRRIYVQPRFPMD</sequence>
<proteinExistence type="predicted"/>
<evidence type="ECO:0000256" key="8">
    <source>
        <dbReference type="SAM" id="Phobius"/>
    </source>
</evidence>
<feature type="signal peptide" evidence="9">
    <location>
        <begin position="1"/>
        <end position="21"/>
    </location>
</feature>
<dbReference type="GO" id="GO:0005886">
    <property type="term" value="C:plasma membrane"/>
    <property type="evidence" value="ECO:0007669"/>
    <property type="project" value="UniProtKB-SubCell"/>
</dbReference>
<evidence type="ECO:0000313" key="11">
    <source>
        <dbReference type="Proteomes" id="UP001153620"/>
    </source>
</evidence>
<feature type="transmembrane region" description="Helical" evidence="8">
    <location>
        <begin position="346"/>
        <end position="362"/>
    </location>
</feature>
<comment type="subcellular location">
    <subcellularLocation>
        <location evidence="1">Cell membrane</location>
        <topology evidence="1">Multi-pass membrane protein</topology>
    </subcellularLocation>
</comment>
<gene>
    <name evidence="10" type="ORF">CHIRRI_LOCUS13895</name>
</gene>
<evidence type="ECO:0000256" key="2">
    <source>
        <dbReference type="ARBA" id="ARBA00022475"/>
    </source>
</evidence>